<dbReference type="InterPro" id="IPR010130">
    <property type="entry name" value="T1SS_OMP_TolC"/>
</dbReference>
<dbReference type="EMBL" id="FOCM01000001">
    <property type="protein sequence ID" value="SEM78665.1"/>
    <property type="molecule type" value="Genomic_DNA"/>
</dbReference>
<evidence type="ECO:0000256" key="1">
    <source>
        <dbReference type="ARBA" id="ARBA00004442"/>
    </source>
</evidence>
<dbReference type="GO" id="GO:0009279">
    <property type="term" value="C:cell outer membrane"/>
    <property type="evidence" value="ECO:0007669"/>
    <property type="project" value="UniProtKB-SubCell"/>
</dbReference>
<comment type="subcellular location">
    <subcellularLocation>
        <location evidence="1">Cell outer membrane</location>
    </subcellularLocation>
</comment>
<evidence type="ECO:0000256" key="2">
    <source>
        <dbReference type="ARBA" id="ARBA00007613"/>
    </source>
</evidence>
<dbReference type="AlphaFoldDB" id="A0A1H8B6T7"/>
<keyword evidence="8" id="KW-0732">Signal</keyword>
<gene>
    <name evidence="9" type="ORF">SAMN04488011_101465</name>
</gene>
<dbReference type="PANTHER" id="PTHR30026:SF22">
    <property type="entry name" value="OUTER MEMBRANE EFFLUX PROTEIN"/>
    <property type="match status" value="1"/>
</dbReference>
<dbReference type="GO" id="GO:0015562">
    <property type="term" value="F:efflux transmembrane transporter activity"/>
    <property type="evidence" value="ECO:0007669"/>
    <property type="project" value="InterPro"/>
</dbReference>
<evidence type="ECO:0000256" key="4">
    <source>
        <dbReference type="ARBA" id="ARBA00022452"/>
    </source>
</evidence>
<evidence type="ECO:0000256" key="6">
    <source>
        <dbReference type="ARBA" id="ARBA00023136"/>
    </source>
</evidence>
<proteinExistence type="inferred from homology"/>
<dbReference type="InterPro" id="IPR003423">
    <property type="entry name" value="OMP_efflux"/>
</dbReference>
<accession>A0A1H8B6T7</accession>
<evidence type="ECO:0000313" key="9">
    <source>
        <dbReference type="EMBL" id="SEM78665.1"/>
    </source>
</evidence>
<evidence type="ECO:0000256" key="7">
    <source>
        <dbReference type="ARBA" id="ARBA00023237"/>
    </source>
</evidence>
<sequence length="474" mass="51145">MITTKIVRSARRLSAVALLALGTALPVQAETLADALVSAYRNAGLIDKNAAALRAADEDVAQALAALRPIINYTASLTRTWQFPNDRTVVTPTGPQRIENSAETSATIGISADLLLWDGGATRLRGDVARELVLATRQGLINAEQQVLLNGVLAYLGVREAIAFVNLRQSNVQLISEQLRAAQDRFEVGEVTRTDVAVAEAALASARSNLALARGDLEQARADFVRFVGRQPGQLQDVSAPAPAAGSLDAAQRVARRSHPLIRQQMRLVTVGDLNVLRAEAAMKPSISANARVSVADEFEEQASVGVTMTGPIYRGGQLSSLYRQAVANRDETRADLHITTDDVLQSVAQAWAQLSVSRARIQASQLEVRAATLAFRSVQEEVRFGTRTTLDVLDSEQDLQDARANLISSRIAEIRASYQLLSSMGLLTVEHLNLPVVTYDPSAYYNAVKTAPVRKVSPQGEKLDLLLKSLGKN</sequence>
<dbReference type="GO" id="GO:0015288">
    <property type="term" value="F:porin activity"/>
    <property type="evidence" value="ECO:0007669"/>
    <property type="project" value="TreeGrafter"/>
</dbReference>
<dbReference type="RefSeq" id="WP_091843853.1">
    <property type="nucleotide sequence ID" value="NZ_FOCM01000001.1"/>
</dbReference>
<evidence type="ECO:0000256" key="8">
    <source>
        <dbReference type="SAM" id="SignalP"/>
    </source>
</evidence>
<keyword evidence="3" id="KW-0813">Transport</keyword>
<feature type="signal peptide" evidence="8">
    <location>
        <begin position="1"/>
        <end position="29"/>
    </location>
</feature>
<dbReference type="GO" id="GO:1990281">
    <property type="term" value="C:efflux pump complex"/>
    <property type="evidence" value="ECO:0007669"/>
    <property type="project" value="TreeGrafter"/>
</dbReference>
<feature type="chain" id="PRO_5011794758" evidence="8">
    <location>
        <begin position="30"/>
        <end position="474"/>
    </location>
</feature>
<keyword evidence="4" id="KW-1134">Transmembrane beta strand</keyword>
<reference evidence="10" key="1">
    <citation type="submission" date="2016-10" db="EMBL/GenBank/DDBJ databases">
        <authorList>
            <person name="Varghese N."/>
            <person name="Submissions S."/>
        </authorList>
    </citation>
    <scope>NUCLEOTIDE SEQUENCE [LARGE SCALE GENOMIC DNA]</scope>
    <source>
        <strain evidence="10">DSM 26893</strain>
    </source>
</reference>
<dbReference type="Proteomes" id="UP000199372">
    <property type="component" value="Unassembled WGS sequence"/>
</dbReference>
<dbReference type="OrthoDB" id="9789368at2"/>
<evidence type="ECO:0000256" key="3">
    <source>
        <dbReference type="ARBA" id="ARBA00022448"/>
    </source>
</evidence>
<keyword evidence="6" id="KW-0472">Membrane</keyword>
<keyword evidence="7" id="KW-0998">Cell outer membrane</keyword>
<dbReference type="InterPro" id="IPR051906">
    <property type="entry name" value="TolC-like"/>
</dbReference>
<keyword evidence="10" id="KW-1185">Reference proteome</keyword>
<evidence type="ECO:0000256" key="5">
    <source>
        <dbReference type="ARBA" id="ARBA00022692"/>
    </source>
</evidence>
<dbReference type="NCBIfam" id="TIGR01844">
    <property type="entry name" value="type_I_sec_TolC"/>
    <property type="match status" value="1"/>
</dbReference>
<comment type="similarity">
    <text evidence="2">Belongs to the outer membrane factor (OMF) (TC 1.B.17) family.</text>
</comment>
<name>A0A1H8B6T7_9RHOB</name>
<dbReference type="SUPFAM" id="SSF56954">
    <property type="entry name" value="Outer membrane efflux proteins (OEP)"/>
    <property type="match status" value="1"/>
</dbReference>
<evidence type="ECO:0000313" key="10">
    <source>
        <dbReference type="Proteomes" id="UP000199372"/>
    </source>
</evidence>
<dbReference type="PANTHER" id="PTHR30026">
    <property type="entry name" value="OUTER MEMBRANE PROTEIN TOLC"/>
    <property type="match status" value="1"/>
</dbReference>
<keyword evidence="5" id="KW-0812">Transmembrane</keyword>
<dbReference type="Pfam" id="PF02321">
    <property type="entry name" value="OEP"/>
    <property type="match status" value="2"/>
</dbReference>
<dbReference type="Gene3D" id="1.20.1600.10">
    <property type="entry name" value="Outer membrane efflux proteins (OEP)"/>
    <property type="match status" value="1"/>
</dbReference>
<protein>
    <submittedName>
        <fullName evidence="9">Outer membrane protein</fullName>
    </submittedName>
</protein>
<organism evidence="9 10">
    <name type="scientific">Palleronia pelagia</name>
    <dbReference type="NCBI Taxonomy" id="387096"/>
    <lineage>
        <taxon>Bacteria</taxon>
        <taxon>Pseudomonadati</taxon>
        <taxon>Pseudomonadota</taxon>
        <taxon>Alphaproteobacteria</taxon>
        <taxon>Rhodobacterales</taxon>
        <taxon>Roseobacteraceae</taxon>
        <taxon>Palleronia</taxon>
    </lineage>
</organism>